<sequence>MDESVRGVCLLSHCEKKKAKKGCTVHPINGARHVDGAFRNLFGVLREDNEKTFHCMSMSMIPFDELVLKCQSAIEERQDLVLGVAFSTQEMLAITLR</sequence>
<evidence type="ECO:0000313" key="2">
    <source>
        <dbReference type="Proteomes" id="UP001159363"/>
    </source>
</evidence>
<reference evidence="1 2" key="1">
    <citation type="submission" date="2023-02" db="EMBL/GenBank/DDBJ databases">
        <title>LHISI_Scaffold_Assembly.</title>
        <authorList>
            <person name="Stuart O.P."/>
            <person name="Cleave R."/>
            <person name="Magrath M.J.L."/>
            <person name="Mikheyev A.S."/>
        </authorList>
    </citation>
    <scope>NUCLEOTIDE SEQUENCE [LARGE SCALE GENOMIC DNA]</scope>
    <source>
        <strain evidence="1">Daus_M_001</strain>
        <tissue evidence="1">Leg muscle</tissue>
    </source>
</reference>
<proteinExistence type="predicted"/>
<keyword evidence="2" id="KW-1185">Reference proteome</keyword>
<name>A0ABQ9IC14_9NEOP</name>
<dbReference type="Proteomes" id="UP001159363">
    <property type="component" value="Chromosome 2"/>
</dbReference>
<comment type="caution">
    <text evidence="1">The sequence shown here is derived from an EMBL/GenBank/DDBJ whole genome shotgun (WGS) entry which is preliminary data.</text>
</comment>
<evidence type="ECO:0000313" key="1">
    <source>
        <dbReference type="EMBL" id="KAJ8893740.1"/>
    </source>
</evidence>
<protein>
    <submittedName>
        <fullName evidence="1">Uncharacterized protein</fullName>
    </submittedName>
</protein>
<organism evidence="1 2">
    <name type="scientific">Dryococelus australis</name>
    <dbReference type="NCBI Taxonomy" id="614101"/>
    <lineage>
        <taxon>Eukaryota</taxon>
        <taxon>Metazoa</taxon>
        <taxon>Ecdysozoa</taxon>
        <taxon>Arthropoda</taxon>
        <taxon>Hexapoda</taxon>
        <taxon>Insecta</taxon>
        <taxon>Pterygota</taxon>
        <taxon>Neoptera</taxon>
        <taxon>Polyneoptera</taxon>
        <taxon>Phasmatodea</taxon>
        <taxon>Verophasmatodea</taxon>
        <taxon>Anareolatae</taxon>
        <taxon>Phasmatidae</taxon>
        <taxon>Eurycanthinae</taxon>
        <taxon>Dryococelus</taxon>
    </lineage>
</organism>
<gene>
    <name evidence="1" type="ORF">PR048_006340</name>
</gene>
<accession>A0ABQ9IC14</accession>
<dbReference type="EMBL" id="JARBHB010000002">
    <property type="protein sequence ID" value="KAJ8893740.1"/>
    <property type="molecule type" value="Genomic_DNA"/>
</dbReference>